<evidence type="ECO:0000256" key="2">
    <source>
        <dbReference type="ARBA" id="ARBA00009634"/>
    </source>
</evidence>
<dbReference type="AlphaFoldDB" id="A0AAN9GLX8"/>
<evidence type="ECO:0000259" key="15">
    <source>
        <dbReference type="PROSITE" id="PS50104"/>
    </source>
</evidence>
<dbReference type="GO" id="GO:0007165">
    <property type="term" value="P:signal transduction"/>
    <property type="evidence" value="ECO:0007669"/>
    <property type="project" value="InterPro"/>
</dbReference>
<dbReference type="InterPro" id="IPR035897">
    <property type="entry name" value="Toll_tir_struct_dom_sf"/>
</dbReference>
<evidence type="ECO:0000256" key="11">
    <source>
        <dbReference type="ARBA" id="ARBA00023170"/>
    </source>
</evidence>
<evidence type="ECO:0000313" key="17">
    <source>
        <dbReference type="Proteomes" id="UP001374579"/>
    </source>
</evidence>
<organism evidence="16 17">
    <name type="scientific">Littorina saxatilis</name>
    <dbReference type="NCBI Taxonomy" id="31220"/>
    <lineage>
        <taxon>Eukaryota</taxon>
        <taxon>Metazoa</taxon>
        <taxon>Spiralia</taxon>
        <taxon>Lophotrochozoa</taxon>
        <taxon>Mollusca</taxon>
        <taxon>Gastropoda</taxon>
        <taxon>Caenogastropoda</taxon>
        <taxon>Littorinimorpha</taxon>
        <taxon>Littorinoidea</taxon>
        <taxon>Littorinidae</taxon>
        <taxon>Littorina</taxon>
    </lineage>
</organism>
<dbReference type="PANTHER" id="PTHR24365:SF541">
    <property type="entry name" value="PROTEIN TOLL-RELATED"/>
    <property type="match status" value="1"/>
</dbReference>
<feature type="transmembrane region" description="Helical" evidence="13">
    <location>
        <begin position="267"/>
        <end position="289"/>
    </location>
</feature>
<dbReference type="InterPro" id="IPR032675">
    <property type="entry name" value="LRR_dom_sf"/>
</dbReference>
<dbReference type="PRINTS" id="PR01537">
    <property type="entry name" value="INTRLKN1R1F"/>
</dbReference>
<dbReference type="InterPro" id="IPR000157">
    <property type="entry name" value="TIR_dom"/>
</dbReference>
<sequence>MEIVCFLILALALGSVEVNCRSQSPSCWDSGLKFSFPIDVCYGVGVCRCDNFTADCSSNPDSLTFIPDLNRSYKYLNFSNNNVTSISDVSFFVNVSRDVEIIDLHSNGLTNIAEGVFHGLDNLTTLLLGGSNQFGYKAMPALLSVPSLMSVRMRCLNLGPIPQYTFQDGAFDNMHRLWKVILDNNLIQTISETTFSEKIRSSLKKVSLGGNPYQCDCNILWFQKWMRTNPVIFQDYHFRGYNCHNDYTVSIEDFVLNPQACILGSGAATLTIGIACFLIIFLVLLIVFFRFRWHVRLWLYEVCRGRRRRSRVSRGCKYDVFVSYAEEDAVWVQEELLPVLEGEWGLTLCVHHRDFRPGKHIVDNISDCVSDSERVILVFSPHFARSEWCQFELKYCQSFVMERDDVMVLVALQETQSRDMTGAMLAVLRTTTYIEWDDEQDARQSFWGRLHVALDDPEEIQVV</sequence>
<dbReference type="SMART" id="SM00255">
    <property type="entry name" value="TIR"/>
    <property type="match status" value="1"/>
</dbReference>
<name>A0AAN9GLX8_9CAEN</name>
<keyword evidence="12" id="KW-0325">Glycoprotein</keyword>
<evidence type="ECO:0000256" key="8">
    <source>
        <dbReference type="ARBA" id="ARBA00022859"/>
    </source>
</evidence>
<dbReference type="PANTHER" id="PTHR24365">
    <property type="entry name" value="TOLL-LIKE RECEPTOR"/>
    <property type="match status" value="1"/>
</dbReference>
<evidence type="ECO:0000256" key="14">
    <source>
        <dbReference type="SAM" id="SignalP"/>
    </source>
</evidence>
<keyword evidence="11" id="KW-0675">Receptor</keyword>
<dbReference type="Pfam" id="PF01582">
    <property type="entry name" value="TIR"/>
    <property type="match status" value="1"/>
</dbReference>
<dbReference type="GO" id="GO:0005886">
    <property type="term" value="C:plasma membrane"/>
    <property type="evidence" value="ECO:0007669"/>
    <property type="project" value="TreeGrafter"/>
</dbReference>
<keyword evidence="8" id="KW-0391">Immunity</keyword>
<dbReference type="Proteomes" id="UP001374579">
    <property type="component" value="Unassembled WGS sequence"/>
</dbReference>
<feature type="chain" id="PRO_5042837145" description="TIR domain-containing protein" evidence="14">
    <location>
        <begin position="23"/>
        <end position="463"/>
    </location>
</feature>
<feature type="signal peptide" evidence="14">
    <location>
        <begin position="1"/>
        <end position="22"/>
    </location>
</feature>
<comment type="subcellular location">
    <subcellularLocation>
        <location evidence="1">Membrane</location>
        <topology evidence="1">Single-pass type I membrane protein</topology>
    </subcellularLocation>
</comment>
<dbReference type="Gene3D" id="3.80.10.10">
    <property type="entry name" value="Ribonuclease Inhibitor"/>
    <property type="match status" value="1"/>
</dbReference>
<evidence type="ECO:0000256" key="9">
    <source>
        <dbReference type="ARBA" id="ARBA00022989"/>
    </source>
</evidence>
<dbReference type="SUPFAM" id="SSF52200">
    <property type="entry name" value="Toll/Interleukin receptor TIR domain"/>
    <property type="match status" value="1"/>
</dbReference>
<dbReference type="InterPro" id="IPR001611">
    <property type="entry name" value="Leu-rich_rpt"/>
</dbReference>
<keyword evidence="3" id="KW-0399">Innate immunity</keyword>
<evidence type="ECO:0000256" key="4">
    <source>
        <dbReference type="ARBA" id="ARBA00022614"/>
    </source>
</evidence>
<protein>
    <recommendedName>
        <fullName evidence="15">TIR domain-containing protein</fullName>
    </recommendedName>
</protein>
<keyword evidence="17" id="KW-1185">Reference proteome</keyword>
<keyword evidence="6 14" id="KW-0732">Signal</keyword>
<comment type="caution">
    <text evidence="16">The sequence shown here is derived from an EMBL/GenBank/DDBJ whole genome shotgun (WGS) entry which is preliminary data.</text>
</comment>
<evidence type="ECO:0000256" key="6">
    <source>
        <dbReference type="ARBA" id="ARBA00022729"/>
    </source>
</evidence>
<evidence type="ECO:0000256" key="3">
    <source>
        <dbReference type="ARBA" id="ARBA00022588"/>
    </source>
</evidence>
<keyword evidence="9 13" id="KW-1133">Transmembrane helix</keyword>
<keyword evidence="5 13" id="KW-0812">Transmembrane</keyword>
<evidence type="ECO:0000256" key="13">
    <source>
        <dbReference type="SAM" id="Phobius"/>
    </source>
</evidence>
<evidence type="ECO:0000256" key="7">
    <source>
        <dbReference type="ARBA" id="ARBA00022737"/>
    </source>
</evidence>
<evidence type="ECO:0000256" key="1">
    <source>
        <dbReference type="ARBA" id="ARBA00004479"/>
    </source>
</evidence>
<reference evidence="16 17" key="1">
    <citation type="submission" date="2024-02" db="EMBL/GenBank/DDBJ databases">
        <title>Chromosome-scale genome assembly of the rough periwinkle Littorina saxatilis.</title>
        <authorList>
            <person name="De Jode A."/>
            <person name="Faria R."/>
            <person name="Formenti G."/>
            <person name="Sims Y."/>
            <person name="Smith T.P."/>
            <person name="Tracey A."/>
            <person name="Wood J.M.D."/>
            <person name="Zagrodzka Z.B."/>
            <person name="Johannesson K."/>
            <person name="Butlin R.K."/>
            <person name="Leder E.H."/>
        </authorList>
    </citation>
    <scope>NUCLEOTIDE SEQUENCE [LARGE SCALE GENOMIC DNA]</scope>
    <source>
        <strain evidence="16">Snail1</strain>
        <tissue evidence="16">Muscle</tissue>
    </source>
</reference>
<evidence type="ECO:0000256" key="5">
    <source>
        <dbReference type="ARBA" id="ARBA00022692"/>
    </source>
</evidence>
<dbReference type="FunFam" id="3.40.50.10140:FF:000001">
    <property type="entry name" value="Toll-like receptor 2"/>
    <property type="match status" value="1"/>
</dbReference>
<proteinExistence type="inferred from homology"/>
<feature type="domain" description="TIR" evidence="15">
    <location>
        <begin position="316"/>
        <end position="454"/>
    </location>
</feature>
<evidence type="ECO:0000256" key="10">
    <source>
        <dbReference type="ARBA" id="ARBA00023136"/>
    </source>
</evidence>
<keyword evidence="4" id="KW-0433">Leucine-rich repeat</keyword>
<comment type="similarity">
    <text evidence="2">Belongs to the Toll-like receptor family.</text>
</comment>
<dbReference type="PROSITE" id="PS51450">
    <property type="entry name" value="LRR"/>
    <property type="match status" value="1"/>
</dbReference>
<dbReference type="EMBL" id="JBAMIC010000002">
    <property type="protein sequence ID" value="KAK7113059.1"/>
    <property type="molecule type" value="Genomic_DNA"/>
</dbReference>
<keyword evidence="7" id="KW-0677">Repeat</keyword>
<evidence type="ECO:0000313" key="16">
    <source>
        <dbReference type="EMBL" id="KAK7113059.1"/>
    </source>
</evidence>
<dbReference type="GO" id="GO:0038023">
    <property type="term" value="F:signaling receptor activity"/>
    <property type="evidence" value="ECO:0007669"/>
    <property type="project" value="TreeGrafter"/>
</dbReference>
<dbReference type="PROSITE" id="PS50104">
    <property type="entry name" value="TIR"/>
    <property type="match status" value="1"/>
</dbReference>
<dbReference type="SUPFAM" id="SSF52058">
    <property type="entry name" value="L domain-like"/>
    <property type="match status" value="1"/>
</dbReference>
<evidence type="ECO:0000256" key="12">
    <source>
        <dbReference type="ARBA" id="ARBA00023180"/>
    </source>
</evidence>
<dbReference type="GO" id="GO:0045087">
    <property type="term" value="P:innate immune response"/>
    <property type="evidence" value="ECO:0007669"/>
    <property type="project" value="UniProtKB-KW"/>
</dbReference>
<keyword evidence="10 13" id="KW-0472">Membrane</keyword>
<accession>A0AAN9GLX8</accession>
<dbReference type="Pfam" id="PF13855">
    <property type="entry name" value="LRR_8"/>
    <property type="match status" value="1"/>
</dbReference>
<gene>
    <name evidence="16" type="ORF">V1264_012418</name>
</gene>
<dbReference type="Gene3D" id="3.40.50.10140">
    <property type="entry name" value="Toll/interleukin-1 receptor homology (TIR) domain"/>
    <property type="match status" value="1"/>
</dbReference>